<accession>A0A399FXH5</accession>
<evidence type="ECO:0000256" key="1">
    <source>
        <dbReference type="ARBA" id="ARBA00005589"/>
    </source>
</evidence>
<sequence>MRRRVCYFCKERKEEISFKDAVNLRNHTTERGKILPRKISGNCAKHQRIVSLAIKRARFLAILPFVVKRNS</sequence>
<dbReference type="NCBIfam" id="TIGR00165">
    <property type="entry name" value="S18"/>
    <property type="match status" value="1"/>
</dbReference>
<evidence type="ECO:0000313" key="7">
    <source>
        <dbReference type="Proteomes" id="UP000266287"/>
    </source>
</evidence>
<dbReference type="PANTHER" id="PTHR13479">
    <property type="entry name" value="30S RIBOSOMAL PROTEIN S18"/>
    <property type="match status" value="1"/>
</dbReference>
<evidence type="ECO:0000256" key="2">
    <source>
        <dbReference type="ARBA" id="ARBA00022980"/>
    </source>
</evidence>
<keyword evidence="4" id="KW-0699">rRNA-binding</keyword>
<comment type="subunit">
    <text evidence="4">Part of the 30S ribosomal subunit. Forms a tight heterodimer with protein bS6.</text>
</comment>
<dbReference type="EMBL" id="NDHY01000007">
    <property type="protein sequence ID" value="RII00119.1"/>
    <property type="molecule type" value="Genomic_DNA"/>
</dbReference>
<evidence type="ECO:0000256" key="4">
    <source>
        <dbReference type="HAMAP-Rule" id="MF_00270"/>
    </source>
</evidence>
<comment type="similarity">
    <text evidence="1 4 5">Belongs to the bacterial ribosomal protein bS18 family.</text>
</comment>
<dbReference type="InterPro" id="IPR001648">
    <property type="entry name" value="Ribosomal_bS18"/>
</dbReference>
<dbReference type="PANTHER" id="PTHR13479:SF40">
    <property type="entry name" value="SMALL RIBOSOMAL SUBUNIT PROTEIN BS18M"/>
    <property type="match status" value="1"/>
</dbReference>
<dbReference type="InterPro" id="IPR036870">
    <property type="entry name" value="Ribosomal_bS18_sf"/>
</dbReference>
<dbReference type="HAMAP" id="MF_00270">
    <property type="entry name" value="Ribosomal_bS18"/>
    <property type="match status" value="1"/>
</dbReference>
<dbReference type="Pfam" id="PF01084">
    <property type="entry name" value="Ribosomal_S18"/>
    <property type="match status" value="1"/>
</dbReference>
<dbReference type="GO" id="GO:0022627">
    <property type="term" value="C:cytosolic small ribosomal subunit"/>
    <property type="evidence" value="ECO:0007669"/>
    <property type="project" value="TreeGrafter"/>
</dbReference>
<dbReference type="PRINTS" id="PR00974">
    <property type="entry name" value="RIBOSOMALS18"/>
</dbReference>
<keyword evidence="2 4" id="KW-0689">Ribosomal protein</keyword>
<dbReference type="Gene3D" id="4.10.640.10">
    <property type="entry name" value="Ribosomal protein S18"/>
    <property type="match status" value="1"/>
</dbReference>
<comment type="caution">
    <text evidence="6">The sequence shown here is derived from an EMBL/GenBank/DDBJ whole genome shotgun (WGS) entry which is preliminary data.</text>
</comment>
<evidence type="ECO:0000313" key="6">
    <source>
        <dbReference type="EMBL" id="RII00119.1"/>
    </source>
</evidence>
<dbReference type="AlphaFoldDB" id="A0A399FXH5"/>
<dbReference type="Proteomes" id="UP000266287">
    <property type="component" value="Unassembled WGS sequence"/>
</dbReference>
<dbReference type="GO" id="GO:0006412">
    <property type="term" value="P:translation"/>
    <property type="evidence" value="ECO:0007669"/>
    <property type="project" value="UniProtKB-UniRule"/>
</dbReference>
<keyword evidence="3 4" id="KW-0687">Ribonucleoprotein</keyword>
<dbReference type="GO" id="GO:0070181">
    <property type="term" value="F:small ribosomal subunit rRNA binding"/>
    <property type="evidence" value="ECO:0007669"/>
    <property type="project" value="TreeGrafter"/>
</dbReference>
<keyword evidence="4" id="KW-0694">RNA-binding</keyword>
<evidence type="ECO:0000256" key="3">
    <source>
        <dbReference type="ARBA" id="ARBA00023274"/>
    </source>
</evidence>
<dbReference type="GO" id="GO:0003735">
    <property type="term" value="F:structural constituent of ribosome"/>
    <property type="evidence" value="ECO:0007669"/>
    <property type="project" value="InterPro"/>
</dbReference>
<name>A0A399FXH5_UNCN2</name>
<gene>
    <name evidence="4 6" type="primary">rpsR</name>
    <name evidence="6" type="ORF">B9J77_03735</name>
</gene>
<protein>
    <recommendedName>
        <fullName evidence="4">Small ribosomal subunit protein bS18</fullName>
    </recommendedName>
</protein>
<organism evidence="6 7">
    <name type="scientific">candidate division NPL-UPA2 bacterium Unc8</name>
    <dbReference type="NCBI Taxonomy" id="1980939"/>
    <lineage>
        <taxon>Bacteria</taxon>
    </lineage>
</organism>
<dbReference type="SUPFAM" id="SSF46911">
    <property type="entry name" value="Ribosomal protein S18"/>
    <property type="match status" value="1"/>
</dbReference>
<proteinExistence type="inferred from homology"/>
<comment type="function">
    <text evidence="4">Binds as a heterodimer with protein bS6 to the central domain of the 16S rRNA, where it helps stabilize the platform of the 30S subunit.</text>
</comment>
<reference evidence="6 7" key="1">
    <citation type="submission" date="2018-08" db="EMBL/GenBank/DDBJ databases">
        <title>Draft genome of candidate division NPL-UPA2 bacterium Unc8 that adapted to ultra-basic serpentinizing groundwater.</title>
        <authorList>
            <person name="Ishii S."/>
            <person name="Suzuki S."/>
            <person name="Nealson K.H."/>
        </authorList>
    </citation>
    <scope>NUCLEOTIDE SEQUENCE [LARGE SCALE GENOMIC DNA]</scope>
    <source>
        <strain evidence="6">Unc8</strain>
    </source>
</reference>
<evidence type="ECO:0000256" key="5">
    <source>
        <dbReference type="RuleBase" id="RU003910"/>
    </source>
</evidence>